<dbReference type="InterPro" id="IPR005143">
    <property type="entry name" value="TF_LuxR_autoind-bd_dom"/>
</dbReference>
<dbReference type="PRINTS" id="PR00038">
    <property type="entry name" value="HTHLUXR"/>
</dbReference>
<dbReference type="Pfam" id="PF00196">
    <property type="entry name" value="GerE"/>
    <property type="match status" value="1"/>
</dbReference>
<dbReference type="SMART" id="SM00421">
    <property type="entry name" value="HTH_LUXR"/>
    <property type="match status" value="1"/>
</dbReference>
<reference evidence="5 6" key="1">
    <citation type="submission" date="2017-08" db="EMBL/GenBank/DDBJ databases">
        <title>Infants hospitalized years apart are colonized by the same room-sourced microbial strains.</title>
        <authorList>
            <person name="Brooks B."/>
            <person name="Olm M.R."/>
            <person name="Firek B.A."/>
            <person name="Baker R."/>
            <person name="Thomas B.C."/>
            <person name="Morowitz M.J."/>
            <person name="Banfield J.F."/>
        </authorList>
    </citation>
    <scope>NUCLEOTIDE SEQUENCE [LARGE SCALE GENOMIC DNA]</scope>
    <source>
        <strain evidence="5">S2_018_000_R3_110</strain>
    </source>
</reference>
<dbReference type="GO" id="GO:0003677">
    <property type="term" value="F:DNA binding"/>
    <property type="evidence" value="ECO:0007669"/>
    <property type="project" value="UniProtKB-KW"/>
</dbReference>
<dbReference type="GO" id="GO:0006355">
    <property type="term" value="P:regulation of DNA-templated transcription"/>
    <property type="evidence" value="ECO:0007669"/>
    <property type="project" value="InterPro"/>
</dbReference>
<feature type="domain" description="HTH luxR-type" evidence="4">
    <location>
        <begin position="170"/>
        <end position="235"/>
    </location>
</feature>
<gene>
    <name evidence="5" type="ORF">DI632_07765</name>
</gene>
<dbReference type="InterPro" id="IPR036388">
    <property type="entry name" value="WH-like_DNA-bd_sf"/>
</dbReference>
<dbReference type="Pfam" id="PF03472">
    <property type="entry name" value="Autoind_bind"/>
    <property type="match status" value="1"/>
</dbReference>
<keyword evidence="3" id="KW-0804">Transcription</keyword>
<dbReference type="EMBL" id="QFNF01000015">
    <property type="protein sequence ID" value="PZO78040.1"/>
    <property type="molecule type" value="Genomic_DNA"/>
</dbReference>
<proteinExistence type="predicted"/>
<dbReference type="Gene3D" id="1.10.10.10">
    <property type="entry name" value="Winged helix-like DNA-binding domain superfamily/Winged helix DNA-binding domain"/>
    <property type="match status" value="1"/>
</dbReference>
<evidence type="ECO:0000313" key="5">
    <source>
        <dbReference type="EMBL" id="PZO78040.1"/>
    </source>
</evidence>
<dbReference type="Proteomes" id="UP000248614">
    <property type="component" value="Unassembled WGS sequence"/>
</dbReference>
<dbReference type="SUPFAM" id="SSF46894">
    <property type="entry name" value="C-terminal effector domain of the bipartite response regulators"/>
    <property type="match status" value="1"/>
</dbReference>
<sequence length="239" mass="25757">MDGSVLARTAATVAAIERGDDMDVVRHAVRTFADPLGYDRFVLYTAPRAGGGIVERILWLEGDWFGNGDPVTPETYLARCPVNRHVLETDRAFFWAKTGEGGQETYRVVARPNGPGIKGLQVPVFGHAGLIGAMSLGGRAIDSSVEARLALSTIATATFHSALRLTGSTGPHQVPNLSARELEVVRWIASGRRQADVAVLLNLSERTVENHLRRIRHRLSVSSTAQAVQVLARSGAIDA</sequence>
<dbReference type="InterPro" id="IPR016032">
    <property type="entry name" value="Sig_transdc_resp-reg_C-effctor"/>
</dbReference>
<evidence type="ECO:0000259" key="4">
    <source>
        <dbReference type="PROSITE" id="PS50043"/>
    </source>
</evidence>
<dbReference type="NCBIfam" id="TIGR03541">
    <property type="entry name" value="reg_near_HchA"/>
    <property type="match status" value="1"/>
</dbReference>
<dbReference type="InterPro" id="IPR000792">
    <property type="entry name" value="Tscrpt_reg_LuxR_C"/>
</dbReference>
<dbReference type="CDD" id="cd06170">
    <property type="entry name" value="LuxR_C_like"/>
    <property type="match status" value="1"/>
</dbReference>
<dbReference type="InterPro" id="IPR036693">
    <property type="entry name" value="TF_LuxR_autoind-bd_dom_sf"/>
</dbReference>
<accession>A0A2W4Z6S3</accession>
<dbReference type="AlphaFoldDB" id="A0A2W4Z6S3"/>
<evidence type="ECO:0000256" key="3">
    <source>
        <dbReference type="ARBA" id="ARBA00023163"/>
    </source>
</evidence>
<dbReference type="Gene3D" id="3.30.450.80">
    <property type="entry name" value="Transcription factor LuxR-like, autoinducer-binding domain"/>
    <property type="match status" value="1"/>
</dbReference>
<keyword evidence="1" id="KW-0805">Transcription regulation</keyword>
<dbReference type="PANTHER" id="PTHR44688">
    <property type="entry name" value="DNA-BINDING TRANSCRIPTIONAL ACTIVATOR DEVR_DOSR"/>
    <property type="match status" value="1"/>
</dbReference>
<evidence type="ECO:0000256" key="1">
    <source>
        <dbReference type="ARBA" id="ARBA00023015"/>
    </source>
</evidence>
<keyword evidence="2" id="KW-0238">DNA-binding</keyword>
<dbReference type="SUPFAM" id="SSF75516">
    <property type="entry name" value="Pheromone-binding domain of LuxR-like quorum-sensing transcription factors"/>
    <property type="match status" value="1"/>
</dbReference>
<name>A0A2W4Z6S3_9SPHN</name>
<evidence type="ECO:0000256" key="2">
    <source>
        <dbReference type="ARBA" id="ARBA00023125"/>
    </source>
</evidence>
<dbReference type="PANTHER" id="PTHR44688:SF16">
    <property type="entry name" value="DNA-BINDING TRANSCRIPTIONAL ACTIVATOR DEVR_DOSR"/>
    <property type="match status" value="1"/>
</dbReference>
<protein>
    <submittedName>
        <fullName evidence="5">LuxR family transcriptional regulator</fullName>
    </submittedName>
</protein>
<dbReference type="InterPro" id="IPR019941">
    <property type="entry name" value="Tscrpt_reg_LuxR_HchA-assoc"/>
</dbReference>
<comment type="caution">
    <text evidence="5">The sequence shown here is derived from an EMBL/GenBank/DDBJ whole genome shotgun (WGS) entry which is preliminary data.</text>
</comment>
<organism evidence="5 6">
    <name type="scientific">Sphingomonas hengshuiensis</name>
    <dbReference type="NCBI Taxonomy" id="1609977"/>
    <lineage>
        <taxon>Bacteria</taxon>
        <taxon>Pseudomonadati</taxon>
        <taxon>Pseudomonadota</taxon>
        <taxon>Alphaproteobacteria</taxon>
        <taxon>Sphingomonadales</taxon>
        <taxon>Sphingomonadaceae</taxon>
        <taxon>Sphingomonas</taxon>
    </lineage>
</organism>
<evidence type="ECO:0000313" key="6">
    <source>
        <dbReference type="Proteomes" id="UP000248614"/>
    </source>
</evidence>
<dbReference type="PROSITE" id="PS50043">
    <property type="entry name" value="HTH_LUXR_2"/>
    <property type="match status" value="1"/>
</dbReference>